<dbReference type="PANTHER" id="PTHR10131:SF138">
    <property type="entry name" value="RE66324P"/>
    <property type="match status" value="1"/>
</dbReference>
<dbReference type="PANTHER" id="PTHR10131">
    <property type="entry name" value="TNF RECEPTOR ASSOCIATED FACTOR"/>
    <property type="match status" value="1"/>
</dbReference>
<evidence type="ECO:0000256" key="1">
    <source>
        <dbReference type="ARBA" id="ARBA00004496"/>
    </source>
</evidence>
<comment type="caution">
    <text evidence="10">The sequence shown here is derived from an EMBL/GenBank/DDBJ whole genome shotgun (WGS) entry which is preliminary data.</text>
</comment>
<evidence type="ECO:0000256" key="4">
    <source>
        <dbReference type="ARBA" id="ARBA00022833"/>
    </source>
</evidence>
<dbReference type="Proteomes" id="UP000663854">
    <property type="component" value="Unassembled WGS sequence"/>
</dbReference>
<dbReference type="GO" id="GO:0005737">
    <property type="term" value="C:cytoplasm"/>
    <property type="evidence" value="ECO:0007669"/>
    <property type="project" value="UniProtKB-SubCell"/>
</dbReference>
<evidence type="ECO:0000313" key="11">
    <source>
        <dbReference type="Proteomes" id="UP000663870"/>
    </source>
</evidence>
<evidence type="ECO:0000256" key="5">
    <source>
        <dbReference type="PROSITE-ProRule" id="PRU00175"/>
    </source>
</evidence>
<dbReference type="InterPro" id="IPR049342">
    <property type="entry name" value="TRAF1-6_MATH_dom"/>
</dbReference>
<dbReference type="GO" id="GO:0005164">
    <property type="term" value="F:tumor necrosis factor receptor binding"/>
    <property type="evidence" value="ECO:0007669"/>
    <property type="project" value="TreeGrafter"/>
</dbReference>
<dbReference type="Pfam" id="PF21355">
    <property type="entry name" value="TRAF-mep_MATH"/>
    <property type="match status" value="1"/>
</dbReference>
<dbReference type="Gene3D" id="2.60.210.10">
    <property type="entry name" value="Apoptosis, Tumor Necrosis Factor Receptor Associated Protein 2, Chain A"/>
    <property type="match status" value="1"/>
</dbReference>
<dbReference type="EMBL" id="CAJNOH010001170">
    <property type="protein sequence ID" value="CAF1184876.1"/>
    <property type="molecule type" value="Genomic_DNA"/>
</dbReference>
<evidence type="ECO:0000313" key="10">
    <source>
        <dbReference type="EMBL" id="CAF1447790.1"/>
    </source>
</evidence>
<feature type="domain" description="RING-type" evidence="7">
    <location>
        <begin position="68"/>
        <end position="105"/>
    </location>
</feature>
<dbReference type="GO" id="GO:0009898">
    <property type="term" value="C:cytoplasmic side of plasma membrane"/>
    <property type="evidence" value="ECO:0007669"/>
    <property type="project" value="TreeGrafter"/>
</dbReference>
<dbReference type="Gene3D" id="3.30.40.10">
    <property type="entry name" value="Zinc/RING finger domain, C3HC4 (zinc finger)"/>
    <property type="match status" value="1"/>
</dbReference>
<comment type="subcellular location">
    <subcellularLocation>
        <location evidence="1">Cytoplasm</location>
    </subcellularLocation>
</comment>
<evidence type="ECO:0000256" key="6">
    <source>
        <dbReference type="SAM" id="MobiDB-lite"/>
    </source>
</evidence>
<dbReference type="GO" id="GO:0043122">
    <property type="term" value="P:regulation of canonical NF-kappaB signal transduction"/>
    <property type="evidence" value="ECO:0007669"/>
    <property type="project" value="TreeGrafter"/>
</dbReference>
<dbReference type="InterPro" id="IPR001841">
    <property type="entry name" value="Znf_RING"/>
</dbReference>
<dbReference type="InterPro" id="IPR008974">
    <property type="entry name" value="TRAF-like"/>
</dbReference>
<dbReference type="SUPFAM" id="SSF49599">
    <property type="entry name" value="TRAF domain-like"/>
    <property type="match status" value="1"/>
</dbReference>
<evidence type="ECO:0000259" key="8">
    <source>
        <dbReference type="PROSITE" id="PS50144"/>
    </source>
</evidence>
<keyword evidence="11" id="KW-1185">Reference proteome</keyword>
<dbReference type="PROSITE" id="PS50144">
    <property type="entry name" value="MATH"/>
    <property type="match status" value="1"/>
</dbReference>
<keyword evidence="2" id="KW-0963">Cytoplasm</keyword>
<keyword evidence="3 5" id="KW-0479">Metal-binding</keyword>
<dbReference type="SUPFAM" id="SSF57850">
    <property type="entry name" value="RING/U-box"/>
    <property type="match status" value="1"/>
</dbReference>
<evidence type="ECO:0000256" key="2">
    <source>
        <dbReference type="ARBA" id="ARBA00022490"/>
    </source>
</evidence>
<dbReference type="AlphaFoldDB" id="A0A815PEI6"/>
<feature type="domain" description="MATH" evidence="8">
    <location>
        <begin position="260"/>
        <end position="396"/>
    </location>
</feature>
<evidence type="ECO:0000313" key="9">
    <source>
        <dbReference type="EMBL" id="CAF1184876.1"/>
    </source>
</evidence>
<feature type="region of interest" description="Disordered" evidence="6">
    <location>
        <begin position="410"/>
        <end position="432"/>
    </location>
</feature>
<dbReference type="InterPro" id="IPR013083">
    <property type="entry name" value="Znf_RING/FYVE/PHD"/>
</dbReference>
<dbReference type="EMBL" id="CAJNOL010001996">
    <property type="protein sequence ID" value="CAF1447790.1"/>
    <property type="molecule type" value="Genomic_DNA"/>
</dbReference>
<dbReference type="InterPro" id="IPR002083">
    <property type="entry name" value="MATH/TRAF_dom"/>
</dbReference>
<keyword evidence="4" id="KW-0862">Zinc</keyword>
<dbReference type="PROSITE" id="PS50089">
    <property type="entry name" value="ZF_RING_2"/>
    <property type="match status" value="1"/>
</dbReference>
<evidence type="ECO:0000256" key="3">
    <source>
        <dbReference type="ARBA" id="ARBA00022771"/>
    </source>
</evidence>
<sequence length="432" mass="49591">MVDDAISSSGPVEREILNDAVSSMEQRISTKRSNTASWHSSKSKWLPTTTTHDYSVKNIEEIPSHFICPYCKLVFREPYQLVCGHQACQSCINFTNNEMICLTCSKVSSKENIRLDHDFSRKVQQKLISCSICDWIGSLAIYQQHIDQQHHNIESKAMMIDVHTQQYDHSNLIQDVNKTETQQEIVSNIFSSSCSILLPHNSSTINNQQQNHNIIRHNHRLLETIDVVLSPDLKISYDLLAQELWPMKQASDNALRTSDCGTYRWKISDVQKKIGIINIASDAQSGRQKSIYSPAFYLSPTGYKMCLRLYLNGDSDVRGRHISLFLVIMRGEYDAFIDWPFSYEVLFHLIDQSTLNNNQRNIIASFWPDTSSDSFQRPFYSMNHGYDNTMFIETKINTLNERPVSSSILYTGGSPKDEEHIDTTDEDFTNIN</sequence>
<dbReference type="Proteomes" id="UP000663870">
    <property type="component" value="Unassembled WGS sequence"/>
</dbReference>
<dbReference type="GO" id="GO:0008270">
    <property type="term" value="F:zinc ion binding"/>
    <property type="evidence" value="ECO:0007669"/>
    <property type="project" value="UniProtKB-KW"/>
</dbReference>
<proteinExistence type="predicted"/>
<keyword evidence="3 5" id="KW-0863">Zinc-finger</keyword>
<accession>A0A815PEI6</accession>
<reference evidence="10" key="1">
    <citation type="submission" date="2021-02" db="EMBL/GenBank/DDBJ databases">
        <authorList>
            <person name="Nowell W R."/>
        </authorList>
    </citation>
    <scope>NUCLEOTIDE SEQUENCE</scope>
</reference>
<protein>
    <submittedName>
        <fullName evidence="10">Uncharacterized protein</fullName>
    </submittedName>
</protein>
<name>A0A815PEI6_9BILA</name>
<evidence type="ECO:0000259" key="7">
    <source>
        <dbReference type="PROSITE" id="PS50089"/>
    </source>
</evidence>
<organism evidence="10 11">
    <name type="scientific">Rotaria sordida</name>
    <dbReference type="NCBI Taxonomy" id="392033"/>
    <lineage>
        <taxon>Eukaryota</taxon>
        <taxon>Metazoa</taxon>
        <taxon>Spiralia</taxon>
        <taxon>Gnathifera</taxon>
        <taxon>Rotifera</taxon>
        <taxon>Eurotatoria</taxon>
        <taxon>Bdelloidea</taxon>
        <taxon>Philodinida</taxon>
        <taxon>Philodinidae</taxon>
        <taxon>Rotaria</taxon>
    </lineage>
</organism>
<gene>
    <name evidence="10" type="ORF">JXQ802_LOCUS37400</name>
    <name evidence="9" type="ORF">PYM288_LOCUS24013</name>
</gene>